<reference evidence="4 5" key="1">
    <citation type="journal article" date="2023" name="Elife">
        <title>Identification of key yeast species and microbe-microbe interactions impacting larval growth of Drosophila in the wild.</title>
        <authorList>
            <person name="Mure A."/>
            <person name="Sugiura Y."/>
            <person name="Maeda R."/>
            <person name="Honda K."/>
            <person name="Sakurai N."/>
            <person name="Takahashi Y."/>
            <person name="Watada M."/>
            <person name="Katoh T."/>
            <person name="Gotoh A."/>
            <person name="Gotoh Y."/>
            <person name="Taniguchi I."/>
            <person name="Nakamura K."/>
            <person name="Hayashi T."/>
            <person name="Katayama T."/>
            <person name="Uemura T."/>
            <person name="Hattori Y."/>
        </authorList>
    </citation>
    <scope>NUCLEOTIDE SEQUENCE [LARGE SCALE GENOMIC DNA]</scope>
    <source>
        <strain evidence="4 5">SC-9</strain>
    </source>
</reference>
<feature type="compositionally biased region" description="Low complexity" evidence="2">
    <location>
        <begin position="101"/>
        <end position="116"/>
    </location>
</feature>
<evidence type="ECO:0000256" key="2">
    <source>
        <dbReference type="SAM" id="MobiDB-lite"/>
    </source>
</evidence>
<keyword evidence="5" id="KW-1185">Reference proteome</keyword>
<evidence type="ECO:0000313" key="5">
    <source>
        <dbReference type="Proteomes" id="UP001360560"/>
    </source>
</evidence>
<dbReference type="GO" id="GO:0008270">
    <property type="term" value="F:zinc ion binding"/>
    <property type="evidence" value="ECO:0007669"/>
    <property type="project" value="UniProtKB-KW"/>
</dbReference>
<dbReference type="EMBL" id="BTFZ01000011">
    <property type="protein sequence ID" value="GMM36997.1"/>
    <property type="molecule type" value="Genomic_DNA"/>
</dbReference>
<feature type="compositionally biased region" description="Basic residues" evidence="2">
    <location>
        <begin position="193"/>
        <end position="203"/>
    </location>
</feature>
<feature type="region of interest" description="Disordered" evidence="2">
    <location>
        <begin position="178"/>
        <end position="218"/>
    </location>
</feature>
<feature type="domain" description="C2H2-type" evidence="3">
    <location>
        <begin position="33"/>
        <end position="61"/>
    </location>
</feature>
<feature type="compositionally biased region" description="Basic and acidic residues" evidence="2">
    <location>
        <begin position="181"/>
        <end position="191"/>
    </location>
</feature>
<keyword evidence="1" id="KW-0862">Zinc</keyword>
<keyword evidence="1" id="KW-0479">Metal-binding</keyword>
<organism evidence="4 5">
    <name type="scientific">Saccharomycopsis crataegensis</name>
    <dbReference type="NCBI Taxonomy" id="43959"/>
    <lineage>
        <taxon>Eukaryota</taxon>
        <taxon>Fungi</taxon>
        <taxon>Dikarya</taxon>
        <taxon>Ascomycota</taxon>
        <taxon>Saccharomycotina</taxon>
        <taxon>Saccharomycetes</taxon>
        <taxon>Saccharomycopsidaceae</taxon>
        <taxon>Saccharomycopsis</taxon>
    </lineage>
</organism>
<evidence type="ECO:0000259" key="3">
    <source>
        <dbReference type="PROSITE" id="PS50157"/>
    </source>
</evidence>
<dbReference type="Gene3D" id="3.30.160.60">
    <property type="entry name" value="Classic Zinc Finger"/>
    <property type="match status" value="1"/>
</dbReference>
<comment type="caution">
    <text evidence="4">The sequence shown here is derived from an EMBL/GenBank/DDBJ whole genome shotgun (WGS) entry which is preliminary data.</text>
</comment>
<protein>
    <recommendedName>
        <fullName evidence="3">C2H2-type domain-containing protein</fullName>
    </recommendedName>
</protein>
<accession>A0AAV5QRA7</accession>
<name>A0AAV5QRA7_9ASCO</name>
<dbReference type="Proteomes" id="UP001360560">
    <property type="component" value="Unassembled WGS sequence"/>
</dbReference>
<dbReference type="GeneID" id="90074972"/>
<gene>
    <name evidence="4" type="ORF">DASC09_043220</name>
</gene>
<evidence type="ECO:0000313" key="4">
    <source>
        <dbReference type="EMBL" id="GMM36997.1"/>
    </source>
</evidence>
<feature type="region of interest" description="Disordered" evidence="2">
    <location>
        <begin position="83"/>
        <end position="121"/>
    </location>
</feature>
<keyword evidence="1" id="KW-0863">Zinc-finger</keyword>
<dbReference type="InterPro" id="IPR013087">
    <property type="entry name" value="Znf_C2H2_type"/>
</dbReference>
<proteinExistence type="predicted"/>
<dbReference type="RefSeq" id="XP_064853993.1">
    <property type="nucleotide sequence ID" value="XM_064997921.1"/>
</dbReference>
<evidence type="ECO:0000256" key="1">
    <source>
        <dbReference type="PROSITE-ProRule" id="PRU00042"/>
    </source>
</evidence>
<dbReference type="PROSITE" id="PS50157">
    <property type="entry name" value="ZINC_FINGER_C2H2_2"/>
    <property type="match status" value="1"/>
</dbReference>
<sequence>MRDPRDSCPQCGRMVKNVSRHVRENHSVDRKQFSCDLCIYATRRKDNFNRHYKNVHPNKQPSPAIITSVKVKRESLEIPFTEKKKRGRPKKTDIYQLPSSNTNTNTTTTTTTTTTTDPSHANSPYYYPTSLMVNHNSLPALGSNSMSFPSSIERSTNPADTFNPTSYYRSYSYDDSTTDSPFERIHSDQSHLPHPHHHRHTHNKSSTPQLQRTWSSDYKDQHKAAAAFSMANFGQQVNLPSINTMLNHPRSPESVADNTYFHQDYSIAAMDATTIKIEDTGIKIGDTGIKIEDSNIKIPSASLYSDALQNQNFSSPQHTNINNNFVSRMSGVGNAPTNWLS</sequence>
<dbReference type="AlphaFoldDB" id="A0AAV5QRA7"/>
<feature type="compositionally biased region" description="Polar residues" evidence="2">
    <location>
        <begin position="207"/>
        <end position="216"/>
    </location>
</feature>